<dbReference type="InterPro" id="IPR022041">
    <property type="entry name" value="Methyltransf_FA"/>
</dbReference>
<feature type="domain" description="BTB" evidence="2">
    <location>
        <begin position="344"/>
        <end position="405"/>
    </location>
</feature>
<dbReference type="Pfam" id="PF00651">
    <property type="entry name" value="BTB"/>
    <property type="match status" value="2"/>
</dbReference>
<organism evidence="3">
    <name type="scientific">Ananas comosus var. bracteatus</name>
    <name type="common">red pineapple</name>
    <dbReference type="NCBI Taxonomy" id="296719"/>
    <lineage>
        <taxon>Eukaryota</taxon>
        <taxon>Viridiplantae</taxon>
        <taxon>Streptophyta</taxon>
        <taxon>Embryophyta</taxon>
        <taxon>Tracheophyta</taxon>
        <taxon>Spermatophyta</taxon>
        <taxon>Magnoliopsida</taxon>
        <taxon>Liliopsida</taxon>
        <taxon>Poales</taxon>
        <taxon>Bromeliaceae</taxon>
        <taxon>Bromelioideae</taxon>
        <taxon>Ananas</taxon>
    </lineage>
</organism>
<accession>A0A6V7QC45</accession>
<feature type="domain" description="BTB" evidence="2">
    <location>
        <begin position="204"/>
        <end position="266"/>
    </location>
</feature>
<gene>
    <name evidence="3" type="ORF">CB5_LOCUS23980</name>
</gene>
<evidence type="ECO:0000259" key="2">
    <source>
        <dbReference type="PROSITE" id="PS50097"/>
    </source>
</evidence>
<dbReference type="InterPro" id="IPR011333">
    <property type="entry name" value="SKP1/BTB/POZ_sf"/>
</dbReference>
<dbReference type="EMBL" id="LR862135">
    <property type="protein sequence ID" value="CAD1840769.1"/>
    <property type="molecule type" value="Genomic_DNA"/>
</dbReference>
<dbReference type="AlphaFoldDB" id="A0A6V7QC45"/>
<dbReference type="PANTHER" id="PTHR47457:SF1">
    <property type="entry name" value="BTB DOMAIN-CONTAINING PROTEIN-RELATED"/>
    <property type="match status" value="1"/>
</dbReference>
<dbReference type="CDD" id="cd18186">
    <property type="entry name" value="BTB_POZ_ZBTB_KLHL-like"/>
    <property type="match status" value="1"/>
</dbReference>
<evidence type="ECO:0000313" key="3">
    <source>
        <dbReference type="EMBL" id="CAD1840769.1"/>
    </source>
</evidence>
<name>A0A6V7QC45_ANACO</name>
<dbReference type="InterPro" id="IPR000210">
    <property type="entry name" value="BTB/POZ_dom"/>
</dbReference>
<dbReference type="Pfam" id="PF12248">
    <property type="entry name" value="Methyltransf_FA"/>
    <property type="match status" value="1"/>
</dbReference>
<dbReference type="Gene3D" id="1.25.40.420">
    <property type="match status" value="1"/>
</dbReference>
<reference evidence="3" key="1">
    <citation type="submission" date="2020-07" db="EMBL/GenBank/DDBJ databases">
        <authorList>
            <person name="Lin J."/>
        </authorList>
    </citation>
    <scope>NUCLEOTIDE SEQUENCE</scope>
</reference>
<proteinExistence type="predicted"/>
<dbReference type="PROSITE" id="PS50097">
    <property type="entry name" value="BTB"/>
    <property type="match status" value="2"/>
</dbReference>
<sequence>MGIEKHKKSLTVAPFECAWHEELRFREAGRGCVAFEASAQNDVTLVFREHVGSQHYHYKMDNSPHYTVIFGSHRNRRLKIEVDGKTVVDVVGIGLCCSSAFQSYWISIYDGLISIGKGKFPFHNLVFQWLDSNPNCNVQYVGLSSWDKHVGYRNINVLPFYPDQNVLLSCLDCKGYDGDVEGDEGIDGFEKWGLPNFLESWDLADMVFVVGPERRAVPAHKVILGASGDFNFDSLDGNVIQLPLISYPLLHAFLEYIYTGRTQIVEWQLTSLQDLSLQFNVSPLIKQCEEIIDRFKMNKKLFDSGKKVEIGNNDSQVRQFGLLPFEVPVDVRKLRHCLATGEHSDIDIHVEGHGLTAKSHKVILSLWSIPFAKMFTNGMIESSSSEIYLRIGELVMDFKEMNSLLLDLLLLSDQFAVTCLQRECCKRILECLSEHADMTVTSEERVLDAIIAWCMQASEICGWTTVDELLNSLTPEQLFGKRLPSVDILLPLVRFPLMPSHLLERLENSRLSNRIPVFSQLVKEAIQYSGTGLPNSAIGQSVRFHHRRSSYKELQYIRDGDNNGLIYYAGTSYGEHEWVNPVLAKKISVTASSPPSRYTDPKALVSRTFQATFFAGPRMENGQICSWWMIDMGRITSSCATTTP</sequence>
<dbReference type="SMART" id="SM00225">
    <property type="entry name" value="BTB"/>
    <property type="match status" value="2"/>
</dbReference>
<protein>
    <recommendedName>
        <fullName evidence="2">BTB domain-containing protein</fullName>
    </recommendedName>
</protein>
<evidence type="ECO:0000256" key="1">
    <source>
        <dbReference type="ARBA" id="ARBA00004906"/>
    </source>
</evidence>
<dbReference type="Gene3D" id="3.30.710.10">
    <property type="entry name" value="Potassium Channel Kv1.1, Chain A"/>
    <property type="match status" value="2"/>
</dbReference>
<comment type="pathway">
    <text evidence="1">Protein modification; protein ubiquitination.</text>
</comment>
<dbReference type="SUPFAM" id="SSF54695">
    <property type="entry name" value="POZ domain"/>
    <property type="match status" value="2"/>
</dbReference>
<dbReference type="PANTHER" id="PTHR47457">
    <property type="entry name" value="OS05G0345500 PROTEIN"/>
    <property type="match status" value="1"/>
</dbReference>